<dbReference type="STRING" id="427683.A5481_09135"/>
<dbReference type="OrthoDB" id="5458135at2"/>
<evidence type="ECO:0008006" key="3">
    <source>
        <dbReference type="Google" id="ProtNLM"/>
    </source>
</evidence>
<accession>A0A179SG86</accession>
<proteinExistence type="predicted"/>
<organism evidence="1 2">
    <name type="scientific">Methylobacterium platani</name>
    <dbReference type="NCBI Taxonomy" id="427683"/>
    <lineage>
        <taxon>Bacteria</taxon>
        <taxon>Pseudomonadati</taxon>
        <taxon>Pseudomonadota</taxon>
        <taxon>Alphaproteobacteria</taxon>
        <taxon>Hyphomicrobiales</taxon>
        <taxon>Methylobacteriaceae</taxon>
        <taxon>Methylobacterium</taxon>
    </lineage>
</organism>
<dbReference type="EMBL" id="LWHQ01000016">
    <property type="protein sequence ID" value="OAS25515.1"/>
    <property type="molecule type" value="Genomic_DNA"/>
</dbReference>
<gene>
    <name evidence="1" type="ORF">A5481_09135</name>
</gene>
<evidence type="ECO:0000313" key="1">
    <source>
        <dbReference type="EMBL" id="OAS25515.1"/>
    </source>
</evidence>
<dbReference type="RefSeq" id="WP_048436509.1">
    <property type="nucleotide sequence ID" value="NZ_LWHQ01000016.1"/>
</dbReference>
<protein>
    <recommendedName>
        <fullName evidence="3">PIN domain-containing protein</fullName>
    </recommendedName>
</protein>
<comment type="caution">
    <text evidence="1">The sequence shown here is derived from an EMBL/GenBank/DDBJ whole genome shotgun (WGS) entry which is preliminary data.</text>
</comment>
<dbReference type="AlphaFoldDB" id="A0A179SG86"/>
<evidence type="ECO:0000313" key="2">
    <source>
        <dbReference type="Proteomes" id="UP000078316"/>
    </source>
</evidence>
<sequence>MLAWIDARAIETLYLSAVTVAERRFGIVTLPSGKRRDILHRRLEAQVLALFAHRVRPFDLDAATACAGLMVAIRDTSPFEAAGLRTIDPWDAVREPKAGRS</sequence>
<dbReference type="Gene3D" id="3.40.50.1010">
    <property type="entry name" value="5'-nuclease"/>
    <property type="match status" value="1"/>
</dbReference>
<dbReference type="InterPro" id="IPR029060">
    <property type="entry name" value="PIN-like_dom_sf"/>
</dbReference>
<name>A0A179SG86_9HYPH</name>
<dbReference type="SUPFAM" id="SSF88723">
    <property type="entry name" value="PIN domain-like"/>
    <property type="match status" value="1"/>
</dbReference>
<reference evidence="1 2" key="1">
    <citation type="submission" date="2016-04" db="EMBL/GenBank/DDBJ databases">
        <authorList>
            <person name="Evans L.H."/>
            <person name="Alamgir A."/>
            <person name="Owens N."/>
            <person name="Weber N.D."/>
            <person name="Virtaneva K."/>
            <person name="Barbian K."/>
            <person name="Babar A."/>
            <person name="Rosenke K."/>
        </authorList>
    </citation>
    <scope>NUCLEOTIDE SEQUENCE [LARGE SCALE GENOMIC DNA]</scope>
    <source>
        <strain evidence="1 2">PMB02</strain>
    </source>
</reference>
<dbReference type="Proteomes" id="UP000078316">
    <property type="component" value="Unassembled WGS sequence"/>
</dbReference>